<reference evidence="2" key="1">
    <citation type="submission" date="2017-09" db="EMBL/GenBank/DDBJ databases">
        <title>Depth-based differentiation of microbial function through sediment-hosted aquifers and enrichment of novel symbionts in the deep terrestrial subsurface.</title>
        <authorList>
            <person name="Probst A.J."/>
            <person name="Ladd B."/>
            <person name="Jarett J.K."/>
            <person name="Geller-Mcgrath D.E."/>
            <person name="Sieber C.M.K."/>
            <person name="Emerson J.B."/>
            <person name="Anantharaman K."/>
            <person name="Thomas B.C."/>
            <person name="Malmstrom R."/>
            <person name="Stieglmeier M."/>
            <person name="Klingl A."/>
            <person name="Woyke T."/>
            <person name="Ryan C.M."/>
            <person name="Banfield J.F."/>
        </authorList>
    </citation>
    <scope>NUCLEOTIDE SEQUENCE [LARGE SCALE GENOMIC DNA]</scope>
</reference>
<evidence type="ECO:0000313" key="1">
    <source>
        <dbReference type="EMBL" id="PIT91137.1"/>
    </source>
</evidence>
<proteinExistence type="predicted"/>
<dbReference type="AlphaFoldDB" id="A0A2M6WEB8"/>
<protein>
    <submittedName>
        <fullName evidence="1">Uncharacterized protein</fullName>
    </submittedName>
</protein>
<dbReference type="Proteomes" id="UP000228809">
    <property type="component" value="Unassembled WGS sequence"/>
</dbReference>
<comment type="caution">
    <text evidence="1">The sequence shown here is derived from an EMBL/GenBank/DDBJ whole genome shotgun (WGS) entry which is preliminary data.</text>
</comment>
<gene>
    <name evidence="1" type="ORF">COU17_01910</name>
</gene>
<sequence length="84" mass="9590">MEISIRDLLAQQSIPGLREAHIRYQLSEAITSITGVEVTPEKIHHIEGRVVVDVPPVLKSAIRLRRQELTERLQKEDLAITDIR</sequence>
<dbReference type="EMBL" id="PFBJ01000009">
    <property type="protein sequence ID" value="PIT91137.1"/>
    <property type="molecule type" value="Genomic_DNA"/>
</dbReference>
<evidence type="ECO:0000313" key="2">
    <source>
        <dbReference type="Proteomes" id="UP000228809"/>
    </source>
</evidence>
<organism evidence="1 2">
    <name type="scientific">Candidatus Kaiserbacteria bacterium CG10_big_fil_rev_8_21_14_0_10_49_17</name>
    <dbReference type="NCBI Taxonomy" id="1974609"/>
    <lineage>
        <taxon>Bacteria</taxon>
        <taxon>Candidatus Kaiseribacteriota</taxon>
    </lineage>
</organism>
<accession>A0A2M6WEB8</accession>
<name>A0A2M6WEB8_9BACT</name>